<dbReference type="PANTHER" id="PTHR11709">
    <property type="entry name" value="MULTI-COPPER OXIDASE"/>
    <property type="match status" value="1"/>
</dbReference>
<feature type="region of interest" description="Disordered" evidence="4">
    <location>
        <begin position="62"/>
        <end position="116"/>
    </location>
</feature>
<dbReference type="GO" id="GO:0016491">
    <property type="term" value="F:oxidoreductase activity"/>
    <property type="evidence" value="ECO:0007669"/>
    <property type="project" value="UniProtKB-KW"/>
</dbReference>
<proteinExistence type="predicted"/>
<dbReference type="Pfam" id="PF07731">
    <property type="entry name" value="Cu-oxidase_2"/>
    <property type="match status" value="1"/>
</dbReference>
<dbReference type="PANTHER" id="PTHR11709:SF394">
    <property type="entry name" value="FI03373P-RELATED"/>
    <property type="match status" value="1"/>
</dbReference>
<keyword evidence="2" id="KW-0560">Oxidoreductase</keyword>
<reference evidence="6 7" key="1">
    <citation type="submission" date="2019-12" db="EMBL/GenBank/DDBJ databases">
        <title>WGS of CPCC 203550 I12A-02606.</title>
        <authorList>
            <person name="Jiang Z."/>
        </authorList>
    </citation>
    <scope>NUCLEOTIDE SEQUENCE [LARGE SCALE GENOMIC DNA]</scope>
    <source>
        <strain evidence="6 7">I12A-02606</strain>
    </source>
</reference>
<evidence type="ECO:0000313" key="7">
    <source>
        <dbReference type="Proteomes" id="UP000471126"/>
    </source>
</evidence>
<dbReference type="Proteomes" id="UP000471126">
    <property type="component" value="Unassembled WGS sequence"/>
</dbReference>
<feature type="domain" description="HMA" evidence="5">
    <location>
        <begin position="1"/>
        <end position="63"/>
    </location>
</feature>
<dbReference type="Gene3D" id="3.30.70.100">
    <property type="match status" value="1"/>
</dbReference>
<keyword evidence="3" id="KW-0186">Copper</keyword>
<feature type="compositionally biased region" description="Low complexity" evidence="4">
    <location>
        <begin position="81"/>
        <end position="100"/>
    </location>
</feature>
<dbReference type="CDD" id="cd04207">
    <property type="entry name" value="CuRO_3_LCC_like"/>
    <property type="match status" value="1"/>
</dbReference>
<dbReference type="Pfam" id="PF19335">
    <property type="entry name" value="HMBD"/>
    <property type="match status" value="1"/>
</dbReference>
<evidence type="ECO:0000259" key="5">
    <source>
        <dbReference type="PROSITE" id="PS50846"/>
    </source>
</evidence>
<dbReference type="Gene3D" id="2.60.40.420">
    <property type="entry name" value="Cupredoxins - blue copper proteins"/>
    <property type="match status" value="3"/>
</dbReference>
<dbReference type="GO" id="GO:0005507">
    <property type="term" value="F:copper ion binding"/>
    <property type="evidence" value="ECO:0007669"/>
    <property type="project" value="InterPro"/>
</dbReference>
<comment type="caution">
    <text evidence="6">The sequence shown here is derived from an EMBL/GenBank/DDBJ whole genome shotgun (WGS) entry which is preliminary data.</text>
</comment>
<dbReference type="CDD" id="cd13861">
    <property type="entry name" value="CuRO_1_CumA_like"/>
    <property type="match status" value="1"/>
</dbReference>
<dbReference type="RefSeq" id="WP_163475206.1">
    <property type="nucleotide sequence ID" value="NZ_JAAGWE010000007.1"/>
</dbReference>
<dbReference type="CDD" id="cd00371">
    <property type="entry name" value="HMA"/>
    <property type="match status" value="1"/>
</dbReference>
<dbReference type="InterPro" id="IPR002355">
    <property type="entry name" value="Cu_oxidase_Cu_BS"/>
</dbReference>
<evidence type="ECO:0000256" key="3">
    <source>
        <dbReference type="ARBA" id="ARBA00023008"/>
    </source>
</evidence>
<accession>A0A6P0G9X5</accession>
<dbReference type="AlphaFoldDB" id="A0A6P0G9X5"/>
<dbReference type="InterPro" id="IPR008972">
    <property type="entry name" value="Cupredoxin"/>
</dbReference>
<evidence type="ECO:0000313" key="6">
    <source>
        <dbReference type="EMBL" id="NEM04992.1"/>
    </source>
</evidence>
<dbReference type="PROSITE" id="PS00080">
    <property type="entry name" value="MULTICOPPER_OXIDASE2"/>
    <property type="match status" value="1"/>
</dbReference>
<sequence length="673" mass="72420">MISVHVPAMTSRQDVRAVSARISDVPGVWTLQADLTTRTVQVTGPADPVAVTAAIGTAGYAADSVPPDPVPPDPVPPDPAPAGSADGLPPRGTTRTGGRPVDTFFSTDTTDLPPATRPEVLELGDGDQLQLRIAPVAKRLGDATVRMLAYNGSIPGPTLRVRQGSEIVVHVTNDTDMETTVHWHGLRLENRYDGVPGETQTPIPPGGDFTYRVRCPDAGGYWFHPHVREDVQQEMGLYGTILVDPAEPDYWPPAHRDVVLTLDDVLVEDGALAPFHRTETNYAAMGRYGNVVLISGETHLSLTARTGEVVRLWLTDTANSRVFRVALPGARMKLVGGDSGRMEHEQFVSDVVLSPSERAVVDVLFDRPGELTLEHRSPQRTHRLAAITVTDEVADPPLAEAFEVLRSAPELTAEREHLEGWLAAPPDKVLAIVAEMDDPAAAAAGPVTYACPMHPDVVSDQPGRCPKCGMKLMATSAASRIGSDVDRDQTGHDADHGHTGRDADHGDTGHDEARSEVSATAHGAGHAHAHGAGTADGIEWEDDMAEVNRQTTAATMRWQLLDRTAGGNAPPVGWRFTVGERVKIRLVNEMDSDHPMHHPFHVHGAGRFLVLAHDGVPEPDLVWKDTVLLRTGETVDILLELSTPGTWMAHCHIAEHLHSGMVFSFTVAAGATR</sequence>
<dbReference type="InterPro" id="IPR011707">
    <property type="entry name" value="Cu-oxidase-like_N"/>
</dbReference>
<feature type="compositionally biased region" description="Basic and acidic residues" evidence="4">
    <location>
        <begin position="483"/>
        <end position="515"/>
    </location>
</feature>
<dbReference type="InterPro" id="IPR036163">
    <property type="entry name" value="HMA_dom_sf"/>
</dbReference>
<dbReference type="InterPro" id="IPR006121">
    <property type="entry name" value="HMA_dom"/>
</dbReference>
<organism evidence="6 7">
    <name type="scientific">Geodermatophilus normandii</name>
    <dbReference type="NCBI Taxonomy" id="1137989"/>
    <lineage>
        <taxon>Bacteria</taxon>
        <taxon>Bacillati</taxon>
        <taxon>Actinomycetota</taxon>
        <taxon>Actinomycetes</taxon>
        <taxon>Geodermatophilales</taxon>
        <taxon>Geodermatophilaceae</taxon>
        <taxon>Geodermatophilus</taxon>
    </lineage>
</organism>
<evidence type="ECO:0000256" key="4">
    <source>
        <dbReference type="SAM" id="MobiDB-lite"/>
    </source>
</evidence>
<keyword evidence="1" id="KW-0479">Metal-binding</keyword>
<dbReference type="PROSITE" id="PS50846">
    <property type="entry name" value="HMA_2"/>
    <property type="match status" value="1"/>
</dbReference>
<dbReference type="SUPFAM" id="SSF49503">
    <property type="entry name" value="Cupredoxins"/>
    <property type="match status" value="3"/>
</dbReference>
<dbReference type="InterPro" id="IPR045800">
    <property type="entry name" value="HMBD"/>
</dbReference>
<feature type="compositionally biased region" description="Low complexity" evidence="4">
    <location>
        <begin position="519"/>
        <end position="534"/>
    </location>
</feature>
<evidence type="ECO:0000256" key="2">
    <source>
        <dbReference type="ARBA" id="ARBA00023002"/>
    </source>
</evidence>
<gene>
    <name evidence="6" type="ORF">GCU54_02995</name>
</gene>
<evidence type="ECO:0000256" key="1">
    <source>
        <dbReference type="ARBA" id="ARBA00022723"/>
    </source>
</evidence>
<feature type="region of interest" description="Disordered" evidence="4">
    <location>
        <begin position="479"/>
        <end position="534"/>
    </location>
</feature>
<feature type="compositionally biased region" description="Pro residues" evidence="4">
    <location>
        <begin position="66"/>
        <end position="80"/>
    </location>
</feature>
<dbReference type="InterPro" id="IPR011706">
    <property type="entry name" value="Cu-oxidase_C"/>
</dbReference>
<name>A0A6P0G9X5_9ACTN</name>
<dbReference type="Pfam" id="PF07732">
    <property type="entry name" value="Cu-oxidase_3"/>
    <property type="match status" value="1"/>
</dbReference>
<protein>
    <submittedName>
        <fullName evidence="6">Multicopper oxidase domain-containing protein</fullName>
    </submittedName>
</protein>
<dbReference type="SUPFAM" id="SSF55008">
    <property type="entry name" value="HMA, heavy metal-associated domain"/>
    <property type="match status" value="1"/>
</dbReference>
<dbReference type="InterPro" id="IPR045087">
    <property type="entry name" value="Cu-oxidase_fam"/>
</dbReference>
<dbReference type="EMBL" id="JAAGWE010000007">
    <property type="protein sequence ID" value="NEM04992.1"/>
    <property type="molecule type" value="Genomic_DNA"/>
</dbReference>